<dbReference type="RefSeq" id="WP_072983866.1">
    <property type="nucleotide sequence ID" value="NZ_FQXT01000004.1"/>
</dbReference>
<keyword evidence="1" id="KW-0175">Coiled coil</keyword>
<evidence type="ECO:0000313" key="6">
    <source>
        <dbReference type="Proteomes" id="UP000290037"/>
    </source>
</evidence>
<reference evidence="4" key="1">
    <citation type="submission" date="2016-11" db="EMBL/GenBank/DDBJ databases">
        <authorList>
            <person name="Jaros S."/>
            <person name="Januszkiewicz K."/>
            <person name="Wedrychowicz H."/>
        </authorList>
    </citation>
    <scope>NUCLEOTIDE SEQUENCE [LARGE SCALE GENOMIC DNA]</scope>
    <source>
        <strain evidence="4">DSM 19859</strain>
    </source>
</reference>
<dbReference type="PANTHER" id="PTHR10900">
    <property type="entry name" value="PERIOSTIN-RELATED"/>
    <property type="match status" value="1"/>
</dbReference>
<evidence type="ECO:0000313" key="5">
    <source>
        <dbReference type="Proteomes" id="UP000184240"/>
    </source>
</evidence>
<keyword evidence="6" id="KW-1185">Reference proteome</keyword>
<evidence type="ECO:0000313" key="4">
    <source>
        <dbReference type="EMBL" id="SHI16479.1"/>
    </source>
</evidence>
<name>A0A1M5YWS8_9FLAO</name>
<dbReference type="PANTHER" id="PTHR10900:SF77">
    <property type="entry name" value="FI19380P1"/>
    <property type="match status" value="1"/>
</dbReference>
<dbReference type="InterPro" id="IPR036378">
    <property type="entry name" value="FAS1_dom_sf"/>
</dbReference>
<dbReference type="Proteomes" id="UP000290037">
    <property type="component" value="Unassembled WGS sequence"/>
</dbReference>
<evidence type="ECO:0000313" key="3">
    <source>
        <dbReference type="EMBL" id="RXG29618.1"/>
    </source>
</evidence>
<feature type="domain" description="FAS1" evidence="2">
    <location>
        <begin position="65"/>
        <end position="209"/>
    </location>
</feature>
<dbReference type="EMBL" id="QOVN01000003">
    <property type="protein sequence ID" value="RXG29618.1"/>
    <property type="molecule type" value="Genomic_DNA"/>
</dbReference>
<dbReference type="SMART" id="SM00554">
    <property type="entry name" value="FAS1"/>
    <property type="match status" value="1"/>
</dbReference>
<protein>
    <submittedName>
        <fullName evidence="3">Surface protein with fasciclin (FAS1) repeats</fullName>
    </submittedName>
    <submittedName>
        <fullName evidence="4">Uncaracterized surface protein containing fasciclin (FAS1) repeats</fullName>
    </submittedName>
</protein>
<dbReference type="Proteomes" id="UP000184240">
    <property type="component" value="Unassembled WGS sequence"/>
</dbReference>
<evidence type="ECO:0000259" key="2">
    <source>
        <dbReference type="PROSITE" id="PS50213"/>
    </source>
</evidence>
<dbReference type="STRING" id="573501.SAMN04487999_2444"/>
<reference evidence="5" key="2">
    <citation type="submission" date="2016-11" db="EMBL/GenBank/DDBJ databases">
        <authorList>
            <person name="Varghese N."/>
            <person name="Submissions S."/>
        </authorList>
    </citation>
    <scope>NUCLEOTIDE SEQUENCE [LARGE SCALE GENOMIC DNA]</scope>
    <source>
        <strain evidence="5">DSM 19859</strain>
    </source>
</reference>
<dbReference type="Gene3D" id="2.30.180.10">
    <property type="entry name" value="FAS1 domain"/>
    <property type="match status" value="1"/>
</dbReference>
<gene>
    <name evidence="3" type="ORF">DSM01_1720</name>
    <name evidence="4" type="ORF">SAMN04487999_2444</name>
</gene>
<organism evidence="4 5">
    <name type="scientific">Leeuwenhoekiella palythoae</name>
    <dbReference type="NCBI Taxonomy" id="573501"/>
    <lineage>
        <taxon>Bacteria</taxon>
        <taxon>Pseudomonadati</taxon>
        <taxon>Bacteroidota</taxon>
        <taxon>Flavobacteriia</taxon>
        <taxon>Flavobacteriales</taxon>
        <taxon>Flavobacteriaceae</taxon>
        <taxon>Leeuwenhoekiella</taxon>
    </lineage>
</organism>
<dbReference type="PROSITE" id="PS51257">
    <property type="entry name" value="PROKAR_LIPOPROTEIN"/>
    <property type="match status" value="1"/>
</dbReference>
<dbReference type="InterPro" id="IPR000782">
    <property type="entry name" value="FAS1_domain"/>
</dbReference>
<reference evidence="3 6" key="3">
    <citation type="submission" date="2018-07" db="EMBL/GenBank/DDBJ databases">
        <title>Leeuwenhoekiella genomics.</title>
        <authorList>
            <person name="Tahon G."/>
            <person name="Willems A."/>
        </authorList>
    </citation>
    <scope>NUCLEOTIDE SEQUENCE [LARGE SCALE GENOMIC DNA]</scope>
    <source>
        <strain evidence="3 6">LMG 24856</strain>
    </source>
</reference>
<dbReference type="SUPFAM" id="SSF82153">
    <property type="entry name" value="FAS1 domain"/>
    <property type="match status" value="1"/>
</dbReference>
<sequence length="212" mass="23031">MKFNKLIIALAVSTGVLVSCNDGKKNEEEIRLEEQEMQTAEADKAAKEAEEAEMKAQQMKEEARANSIASKAMAAEELDTLVLALKAAGLSEMLMAEGEYTVFAPTDYAFSQLKKGTLEDLTKAENKEQLVSVLQYHVISGIMRSEDLGKAIDAGNGKAKIQTVKGEELTIMRDGDQIVIRDGKGKKAQIVLGNIEASNGVVHEVNKVLMSK</sequence>
<dbReference type="InterPro" id="IPR050904">
    <property type="entry name" value="Adhesion/Biosynth-related"/>
</dbReference>
<feature type="coiled-coil region" evidence="1">
    <location>
        <begin position="23"/>
        <end position="69"/>
    </location>
</feature>
<evidence type="ECO:0000256" key="1">
    <source>
        <dbReference type="SAM" id="Coils"/>
    </source>
</evidence>
<dbReference type="AlphaFoldDB" id="A0A1M5YWS8"/>
<dbReference type="EMBL" id="FQXT01000004">
    <property type="protein sequence ID" value="SHI16479.1"/>
    <property type="molecule type" value="Genomic_DNA"/>
</dbReference>
<dbReference type="PROSITE" id="PS50213">
    <property type="entry name" value="FAS1"/>
    <property type="match status" value="1"/>
</dbReference>
<accession>A0A1M5YWS8</accession>
<proteinExistence type="predicted"/>
<dbReference type="OrthoDB" id="9800666at2"/>
<dbReference type="FunFam" id="2.30.180.10:FF:000032">
    <property type="entry name" value="Fasciclin domain-containing protein, putative"/>
    <property type="match status" value="1"/>
</dbReference>
<dbReference type="Pfam" id="PF02469">
    <property type="entry name" value="Fasciclin"/>
    <property type="match status" value="1"/>
</dbReference>